<dbReference type="AlphaFoldDB" id="A0A4V3WKS8"/>
<evidence type="ECO:0000256" key="9">
    <source>
        <dbReference type="ARBA" id="ARBA00039963"/>
    </source>
</evidence>
<evidence type="ECO:0000256" key="3">
    <source>
        <dbReference type="ARBA" id="ARBA00023002"/>
    </source>
</evidence>
<evidence type="ECO:0000313" key="15">
    <source>
        <dbReference type="EMBL" id="THG02007.1"/>
    </source>
</evidence>
<keyword evidence="2" id="KW-0521">NADP</keyword>
<protein>
    <recommendedName>
        <fullName evidence="9">Dihydroflavonol 4-reductase</fullName>
        <ecNumber evidence="8">1.1.1.219</ecNumber>
        <ecNumber evidence="7">1.1.1.234</ecNumber>
    </recommendedName>
    <alternativeName>
        <fullName evidence="11">Dihydrokaempferol 4-reductase</fullName>
    </alternativeName>
    <alternativeName>
        <fullName evidence="10">Flavanone 4-reductase</fullName>
    </alternativeName>
</protein>
<dbReference type="InterPro" id="IPR050425">
    <property type="entry name" value="NAD(P)_dehydrat-like"/>
</dbReference>
<evidence type="ECO:0000259" key="14">
    <source>
        <dbReference type="Pfam" id="PF01370"/>
    </source>
</evidence>
<sequence>MRQIDEEKERVCVTGAGGYVASWVVKFLLTKGYIVHGSVRDPCNEEKNGHLKKLENAVENLRLFKSDLLDYESLSAAIAGCTGVFHKEVLEPAIIGTRNVLNACLKAKVKKVVVVSTAGAVILNPNWPKDHPMDENCWTDTEFCKNIVNWYCLGKTIAESEAVEFGRRSGLNIVTVCPSIVIGPLLQSTMNASSLLLLHYLKDGRDTMENPDCPLVDVRDVAEALLLVYEKPEAEGRHICSSYTIRSQVLVDKLKTMYPNYNYPKNFTEVKEEIKLSSKKLQNLGWKYRPLEETITDAGFDKGKDEEVRVKPEEVSKERRLRDGMRELRESVGDMDCRRLMVGDEIGEVEQADRTAF</sequence>
<dbReference type="Pfam" id="PF01370">
    <property type="entry name" value="Epimerase"/>
    <property type="match status" value="1"/>
</dbReference>
<dbReference type="GO" id="GO:0045552">
    <property type="term" value="F:dihydroflavanol 4-reductase activity"/>
    <property type="evidence" value="ECO:0007669"/>
    <property type="project" value="UniProtKB-EC"/>
</dbReference>
<evidence type="ECO:0000256" key="13">
    <source>
        <dbReference type="ARBA" id="ARBA00049132"/>
    </source>
</evidence>
<evidence type="ECO:0000256" key="2">
    <source>
        <dbReference type="ARBA" id="ARBA00022857"/>
    </source>
</evidence>
<evidence type="ECO:0000256" key="11">
    <source>
        <dbReference type="ARBA" id="ARBA00042831"/>
    </source>
</evidence>
<keyword evidence="3" id="KW-0560">Oxidoreductase</keyword>
<evidence type="ECO:0000256" key="4">
    <source>
        <dbReference type="ARBA" id="ARBA00023241"/>
    </source>
</evidence>
<evidence type="ECO:0000256" key="5">
    <source>
        <dbReference type="ARBA" id="ARBA00023445"/>
    </source>
</evidence>
<dbReference type="PANTHER" id="PTHR10366:SF831">
    <property type="entry name" value="NAD-DEPENDENT EPIMERASE_DEHYDRATASE DOMAIN-CONTAINING PROTEIN"/>
    <property type="match status" value="1"/>
</dbReference>
<dbReference type="EMBL" id="SDRB02011285">
    <property type="protein sequence ID" value="THG02007.1"/>
    <property type="molecule type" value="Genomic_DNA"/>
</dbReference>
<evidence type="ECO:0000256" key="12">
    <source>
        <dbReference type="ARBA" id="ARBA00048870"/>
    </source>
</evidence>
<dbReference type="SUPFAM" id="SSF51735">
    <property type="entry name" value="NAD(P)-binding Rossmann-fold domains"/>
    <property type="match status" value="1"/>
</dbReference>
<dbReference type="CDD" id="cd08958">
    <property type="entry name" value="FR_SDR_e"/>
    <property type="match status" value="1"/>
</dbReference>
<dbReference type="Proteomes" id="UP000306102">
    <property type="component" value="Unassembled WGS sequence"/>
</dbReference>
<organism evidence="15 16">
    <name type="scientific">Camellia sinensis var. sinensis</name>
    <name type="common">China tea</name>
    <dbReference type="NCBI Taxonomy" id="542762"/>
    <lineage>
        <taxon>Eukaryota</taxon>
        <taxon>Viridiplantae</taxon>
        <taxon>Streptophyta</taxon>
        <taxon>Embryophyta</taxon>
        <taxon>Tracheophyta</taxon>
        <taxon>Spermatophyta</taxon>
        <taxon>Magnoliopsida</taxon>
        <taxon>eudicotyledons</taxon>
        <taxon>Gunneridae</taxon>
        <taxon>Pentapetalae</taxon>
        <taxon>asterids</taxon>
        <taxon>Ericales</taxon>
        <taxon>Theaceae</taxon>
        <taxon>Camellia</taxon>
    </lineage>
</organism>
<dbReference type="InterPro" id="IPR001509">
    <property type="entry name" value="Epimerase_deHydtase"/>
</dbReference>
<dbReference type="InterPro" id="IPR036291">
    <property type="entry name" value="NAD(P)-bd_dom_sf"/>
</dbReference>
<dbReference type="Gene3D" id="3.40.50.720">
    <property type="entry name" value="NAD(P)-binding Rossmann-like Domain"/>
    <property type="match status" value="1"/>
</dbReference>
<gene>
    <name evidence="15" type="ORF">TEA_002573</name>
</gene>
<dbReference type="GO" id="GO:0047890">
    <property type="term" value="F:flavanone 4-reductase activity"/>
    <property type="evidence" value="ECO:0007669"/>
    <property type="project" value="UniProtKB-EC"/>
</dbReference>
<evidence type="ECO:0000256" key="10">
    <source>
        <dbReference type="ARBA" id="ARBA00042087"/>
    </source>
</evidence>
<comment type="catalytic activity">
    <reaction evidence="13">
        <text>a (2R,3S,4S)-leucoanthocyanidin + NADP(+) = a (2R,3R)-dihydroflavonol + NADPH + H(+)</text>
        <dbReference type="Rhea" id="RHEA:54444"/>
        <dbReference type="ChEBI" id="CHEBI:15378"/>
        <dbReference type="ChEBI" id="CHEBI:57783"/>
        <dbReference type="ChEBI" id="CHEBI:58349"/>
        <dbReference type="ChEBI" id="CHEBI:138176"/>
        <dbReference type="ChEBI" id="CHEBI:138188"/>
        <dbReference type="EC" id="1.1.1.219"/>
    </reaction>
</comment>
<comment type="similarity">
    <text evidence="5">Belongs to the NAD(P)-dependent epimerase/dehydratase family. Dihydroflavonol-4-reductase subfamily.</text>
</comment>
<evidence type="ECO:0000256" key="8">
    <source>
        <dbReference type="ARBA" id="ARBA00039057"/>
    </source>
</evidence>
<reference evidence="15 16" key="1">
    <citation type="journal article" date="2018" name="Proc. Natl. Acad. Sci. U.S.A.">
        <title>Draft genome sequence of Camellia sinensis var. sinensis provides insights into the evolution of the tea genome and tea quality.</title>
        <authorList>
            <person name="Wei C."/>
            <person name="Yang H."/>
            <person name="Wang S."/>
            <person name="Zhao J."/>
            <person name="Liu C."/>
            <person name="Gao L."/>
            <person name="Xia E."/>
            <person name="Lu Y."/>
            <person name="Tai Y."/>
            <person name="She G."/>
            <person name="Sun J."/>
            <person name="Cao H."/>
            <person name="Tong W."/>
            <person name="Gao Q."/>
            <person name="Li Y."/>
            <person name="Deng W."/>
            <person name="Jiang X."/>
            <person name="Wang W."/>
            <person name="Chen Q."/>
            <person name="Zhang S."/>
            <person name="Li H."/>
            <person name="Wu J."/>
            <person name="Wang P."/>
            <person name="Li P."/>
            <person name="Shi C."/>
            <person name="Zheng F."/>
            <person name="Jian J."/>
            <person name="Huang B."/>
            <person name="Shan D."/>
            <person name="Shi M."/>
            <person name="Fang C."/>
            <person name="Yue Y."/>
            <person name="Li F."/>
            <person name="Li D."/>
            <person name="Wei S."/>
            <person name="Han B."/>
            <person name="Jiang C."/>
            <person name="Yin Y."/>
            <person name="Xia T."/>
            <person name="Zhang Z."/>
            <person name="Bennetzen J.L."/>
            <person name="Zhao S."/>
            <person name="Wan X."/>
        </authorList>
    </citation>
    <scope>NUCLEOTIDE SEQUENCE [LARGE SCALE GENOMIC DNA]</scope>
    <source>
        <strain evidence="16">cv. Shuchazao</strain>
        <tissue evidence="15">Leaf</tissue>
    </source>
</reference>
<evidence type="ECO:0000256" key="7">
    <source>
        <dbReference type="ARBA" id="ARBA00039055"/>
    </source>
</evidence>
<proteinExistence type="inferred from homology"/>
<keyword evidence="4" id="KW-0284">Flavonoid biosynthesis</keyword>
<dbReference type="EC" id="1.1.1.234" evidence="7"/>
<comment type="caution">
    <text evidence="15">The sequence shown here is derived from an EMBL/GenBank/DDBJ whole genome shotgun (WGS) entry which is preliminary data.</text>
</comment>
<dbReference type="PANTHER" id="PTHR10366">
    <property type="entry name" value="NAD DEPENDENT EPIMERASE/DEHYDRATASE"/>
    <property type="match status" value="1"/>
</dbReference>
<name>A0A4V3WKS8_CAMSN</name>
<comment type="catalytic activity">
    <reaction evidence="12">
        <text>(2S)-flavan-4-ol + NADP(+) = (2S)-flavanone + NADPH + H(+)</text>
        <dbReference type="Rhea" id="RHEA:11228"/>
        <dbReference type="ChEBI" id="CHEBI:15378"/>
        <dbReference type="ChEBI" id="CHEBI:15605"/>
        <dbReference type="ChEBI" id="CHEBI:15606"/>
        <dbReference type="ChEBI" id="CHEBI:57783"/>
        <dbReference type="ChEBI" id="CHEBI:58349"/>
        <dbReference type="EC" id="1.1.1.234"/>
    </reaction>
</comment>
<dbReference type="GO" id="GO:0009813">
    <property type="term" value="P:flavonoid biosynthetic process"/>
    <property type="evidence" value="ECO:0007669"/>
    <property type="project" value="UniProtKB-KW"/>
</dbReference>
<accession>A0A4V3WKS8</accession>
<evidence type="ECO:0000256" key="6">
    <source>
        <dbReference type="ARBA" id="ARBA00037100"/>
    </source>
</evidence>
<dbReference type="EC" id="1.1.1.219" evidence="8"/>
<evidence type="ECO:0000313" key="16">
    <source>
        <dbReference type="Proteomes" id="UP000306102"/>
    </source>
</evidence>
<feature type="domain" description="NAD-dependent epimerase/dehydratase" evidence="14">
    <location>
        <begin position="11"/>
        <end position="235"/>
    </location>
</feature>
<evidence type="ECO:0000256" key="1">
    <source>
        <dbReference type="ARBA" id="ARBA00004935"/>
    </source>
</evidence>
<dbReference type="STRING" id="542762.A0A4V3WKS8"/>
<comment type="pathway">
    <text evidence="1">Pigment biosynthesis; anthocyanin biosynthesis.</text>
</comment>
<dbReference type="FunFam" id="3.40.50.720:FF:000085">
    <property type="entry name" value="Dihydroflavonol reductase"/>
    <property type="match status" value="1"/>
</dbReference>
<keyword evidence="16" id="KW-1185">Reference proteome</keyword>
<comment type="function">
    <text evidence="6">Bifunctional enzyme involved in flavonoid metabolism.</text>
</comment>